<dbReference type="PANTHER" id="PTHR47356:SF2">
    <property type="entry name" value="FAD-BINDING DOMAIN-CONTAINING PROTEIN-RELATED"/>
    <property type="match status" value="1"/>
</dbReference>
<dbReference type="SUPFAM" id="SSF51905">
    <property type="entry name" value="FAD/NAD(P)-binding domain"/>
    <property type="match status" value="1"/>
</dbReference>
<evidence type="ECO:0000313" key="7">
    <source>
        <dbReference type="Proteomes" id="UP000193648"/>
    </source>
</evidence>
<dbReference type="GO" id="GO:0071949">
    <property type="term" value="F:FAD binding"/>
    <property type="evidence" value="ECO:0007669"/>
    <property type="project" value="InterPro"/>
</dbReference>
<evidence type="ECO:0000256" key="2">
    <source>
        <dbReference type="ARBA" id="ARBA00022630"/>
    </source>
</evidence>
<dbReference type="InterPro" id="IPR002938">
    <property type="entry name" value="FAD-bd"/>
</dbReference>
<dbReference type="InParanoid" id="A0A1Y2GJ69"/>
<keyword evidence="2" id="KW-0285">Flavoprotein</keyword>
<dbReference type="PANTHER" id="PTHR47356">
    <property type="entry name" value="FAD-DEPENDENT MONOOXYGENASE ASQG-RELATED"/>
    <property type="match status" value="1"/>
</dbReference>
<dbReference type="InterPro" id="IPR050562">
    <property type="entry name" value="FAD_mOase_fung"/>
</dbReference>
<dbReference type="AlphaFoldDB" id="A0A1Y2GJ69"/>
<keyword evidence="3" id="KW-0274">FAD</keyword>
<protein>
    <recommendedName>
        <fullName evidence="5">FAD-binding domain-containing protein</fullName>
    </recommendedName>
</protein>
<evidence type="ECO:0000256" key="1">
    <source>
        <dbReference type="ARBA" id="ARBA00007992"/>
    </source>
</evidence>
<comment type="caution">
    <text evidence="6">The sequence shown here is derived from an EMBL/GenBank/DDBJ whole genome shotgun (WGS) entry which is preliminary data.</text>
</comment>
<evidence type="ECO:0000256" key="3">
    <source>
        <dbReference type="ARBA" id="ARBA00022827"/>
    </source>
</evidence>
<reference evidence="6 7" key="1">
    <citation type="submission" date="2016-07" db="EMBL/GenBank/DDBJ databases">
        <title>Pervasive Adenine N6-methylation of Active Genes in Fungi.</title>
        <authorList>
            <consortium name="DOE Joint Genome Institute"/>
            <person name="Mondo S.J."/>
            <person name="Dannebaum R.O."/>
            <person name="Kuo R.C."/>
            <person name="Labutti K."/>
            <person name="Haridas S."/>
            <person name="Kuo A."/>
            <person name="Salamov A."/>
            <person name="Ahrendt S.R."/>
            <person name="Lipzen A."/>
            <person name="Sullivan W."/>
            <person name="Andreopoulos W.B."/>
            <person name="Clum A."/>
            <person name="Lindquist E."/>
            <person name="Daum C."/>
            <person name="Ramamoorthy G.K."/>
            <person name="Gryganskyi A."/>
            <person name="Culley D."/>
            <person name="Magnuson J.K."/>
            <person name="James T.Y."/>
            <person name="O'Malley M.A."/>
            <person name="Stajich J.E."/>
            <person name="Spatafora J.W."/>
            <person name="Visel A."/>
            <person name="Grigoriev I.V."/>
        </authorList>
    </citation>
    <scope>NUCLEOTIDE SEQUENCE [LARGE SCALE GENOMIC DNA]</scope>
    <source>
        <strain evidence="6 7">NRRL 3116</strain>
    </source>
</reference>
<dbReference type="PRINTS" id="PR00420">
    <property type="entry name" value="RNGMNOXGNASE"/>
</dbReference>
<dbReference type="RefSeq" id="XP_021879353.1">
    <property type="nucleotide sequence ID" value="XM_022020916.1"/>
</dbReference>
<evidence type="ECO:0000259" key="5">
    <source>
        <dbReference type="Pfam" id="PF01494"/>
    </source>
</evidence>
<dbReference type="OrthoDB" id="655030at2759"/>
<comment type="similarity">
    <text evidence="1">Belongs to the paxM FAD-dependent monooxygenase family.</text>
</comment>
<dbReference type="EMBL" id="MCFF01000030">
    <property type="protein sequence ID" value="ORZ10632.1"/>
    <property type="molecule type" value="Genomic_DNA"/>
</dbReference>
<dbReference type="Proteomes" id="UP000193648">
    <property type="component" value="Unassembled WGS sequence"/>
</dbReference>
<dbReference type="GO" id="GO:0004497">
    <property type="term" value="F:monooxygenase activity"/>
    <property type="evidence" value="ECO:0007669"/>
    <property type="project" value="InterPro"/>
</dbReference>
<keyword evidence="7" id="KW-1185">Reference proteome</keyword>
<dbReference type="Gene3D" id="3.50.50.60">
    <property type="entry name" value="FAD/NAD(P)-binding domain"/>
    <property type="match status" value="1"/>
</dbReference>
<accession>A0A1Y2GJ69</accession>
<feature type="domain" description="FAD-binding" evidence="5">
    <location>
        <begin position="44"/>
        <end position="214"/>
    </location>
</feature>
<dbReference type="Pfam" id="PF01494">
    <property type="entry name" value="FAD_binding_3"/>
    <property type="match status" value="1"/>
</dbReference>
<gene>
    <name evidence="6" type="ORF">BCR41DRAFT_308542</name>
</gene>
<name>A0A1Y2GJ69_9FUNG</name>
<sequence length="303" mass="33284">MTERRLTNPSSFTRTTSSISTVHSASSSTIFQYPGFHEETPTFKVLIVGAGIGGLMLGLCLERAGIDYVILERMHDLLDAPRSTVKLAANTLGVVEQLGLLDEVMKIAMPISGLTLRKHNMSAVGKIDFSFHKERHGHYSFIVQRTELCQLLISRMRNDRIQWGRKVLEIVSGNAGVQCRCANGHVVQGDVLVGADGAHSAVRQNLFKTLKSKSLLPKQDMESLKFSQNALNGLTNPLDPARFPDVAKTFCEVHIIIGKDSPSPHTVSTLHCFNSNLSRALWLSLALSRSLSLSLSLSLCIVY</sequence>
<organism evidence="6 7">
    <name type="scientific">Lobosporangium transversale</name>
    <dbReference type="NCBI Taxonomy" id="64571"/>
    <lineage>
        <taxon>Eukaryota</taxon>
        <taxon>Fungi</taxon>
        <taxon>Fungi incertae sedis</taxon>
        <taxon>Mucoromycota</taxon>
        <taxon>Mortierellomycotina</taxon>
        <taxon>Mortierellomycetes</taxon>
        <taxon>Mortierellales</taxon>
        <taxon>Mortierellaceae</taxon>
        <taxon>Lobosporangium</taxon>
    </lineage>
</organism>
<evidence type="ECO:0000313" key="6">
    <source>
        <dbReference type="EMBL" id="ORZ10632.1"/>
    </source>
</evidence>
<keyword evidence="4" id="KW-0560">Oxidoreductase</keyword>
<dbReference type="GeneID" id="33562760"/>
<proteinExistence type="inferred from homology"/>
<evidence type="ECO:0000256" key="4">
    <source>
        <dbReference type="ARBA" id="ARBA00023002"/>
    </source>
</evidence>
<dbReference type="InterPro" id="IPR036188">
    <property type="entry name" value="FAD/NAD-bd_sf"/>
</dbReference>
<dbReference type="STRING" id="64571.A0A1Y2GJ69"/>